<comment type="caution">
    <text evidence="2">The sequence shown here is derived from an EMBL/GenBank/DDBJ whole genome shotgun (WGS) entry which is preliminary data.</text>
</comment>
<dbReference type="Proteomes" id="UP001159363">
    <property type="component" value="Chromosome 10"/>
</dbReference>
<name>A0ABQ9GMK5_9NEOP</name>
<protein>
    <submittedName>
        <fullName evidence="2">Uncharacterized protein</fullName>
    </submittedName>
</protein>
<feature type="compositionally biased region" description="Basic and acidic residues" evidence="1">
    <location>
        <begin position="469"/>
        <end position="479"/>
    </location>
</feature>
<proteinExistence type="predicted"/>
<organism evidence="2 3">
    <name type="scientific">Dryococelus australis</name>
    <dbReference type="NCBI Taxonomy" id="614101"/>
    <lineage>
        <taxon>Eukaryota</taxon>
        <taxon>Metazoa</taxon>
        <taxon>Ecdysozoa</taxon>
        <taxon>Arthropoda</taxon>
        <taxon>Hexapoda</taxon>
        <taxon>Insecta</taxon>
        <taxon>Pterygota</taxon>
        <taxon>Neoptera</taxon>
        <taxon>Polyneoptera</taxon>
        <taxon>Phasmatodea</taxon>
        <taxon>Verophasmatodea</taxon>
        <taxon>Anareolatae</taxon>
        <taxon>Phasmatidae</taxon>
        <taxon>Eurycanthinae</taxon>
        <taxon>Dryococelus</taxon>
    </lineage>
</organism>
<evidence type="ECO:0000313" key="3">
    <source>
        <dbReference type="Proteomes" id="UP001159363"/>
    </source>
</evidence>
<evidence type="ECO:0000256" key="1">
    <source>
        <dbReference type="SAM" id="MobiDB-lite"/>
    </source>
</evidence>
<dbReference type="EMBL" id="JARBHB010000011">
    <property type="protein sequence ID" value="KAJ8873266.1"/>
    <property type="molecule type" value="Genomic_DNA"/>
</dbReference>
<evidence type="ECO:0000313" key="2">
    <source>
        <dbReference type="EMBL" id="KAJ8873266.1"/>
    </source>
</evidence>
<keyword evidence="3" id="KW-1185">Reference proteome</keyword>
<feature type="region of interest" description="Disordered" evidence="1">
    <location>
        <begin position="469"/>
        <end position="489"/>
    </location>
</feature>
<sequence length="848" mass="96143">MESKVILFSDLDKDLEGARRSAGHSSRCREKTRESLRRDYLDRDKRRVVNLPLKADPAITRPINSNRLNTWAARALCGPGDLQTSPNRRLRLSDFELINRDRGILRIHSGHKLDSKIIYVPGAQIGVYWLLLQLNPRPGVFSNYICRRWLLISDRDFEPPISVFRNELNLDLQSSSELEWCNNFLCRSWIRSRIDFQAMMVQPGISEARLRCEGKPERSLRHVIKTCMEDPAHIVLVGQGNWTQPARYADNSSGSVRGRRLVISSSHPLVNTPPFSNHSRRFLLCYTYYLSHIRWQDFDISILSSQGDKGSIPGRVTPDPCRWESCWTMPLVGGFSRGSLISPRPSFQRRSITLIGSQDLNVKSRPNLFTHFSFSYVHVLQKGNLRRYAGFVPHFVVRLYSLFNLQLKHFSNKQTKHLMSLAVACCTLKCWLATVITTVLGPKPRDSRPGVPTLRTTMSLRIKMRMEQRRNERTLERRGRGCAPRKSAWQGKRPPRFSCAGILALLRGEYKQVELSDCQTPAALPELREGDINLRGHLNTPAHLNTLRSASLLYPLLQEHLVMLVFMLELTVVLLVHTTLDTLQRSLLADEHESGLINISVTVECWLVPSSHRPLVHMSGLRPLSTIGRSCERGRARKLGVKLTWGHGSLGRRAVTSEGTCTNQRILVLRHMLGYTAGSPLFCHPPRCLARKGDGIVNVLATVALKSTERREGVEWVCGLLLGADKKLGRLRDTHKVRHCNVHVLGLVTKAHSPPFNIEDKKYCKVGGRVPPGHNRRVRCKFSSTSVAAMHHPPTHHPRKRLQDKEIVTTWKSRLLSHYLICGLSLSPACAMAGDVWHRKIGKSALGR</sequence>
<reference evidence="2 3" key="1">
    <citation type="submission" date="2023-02" db="EMBL/GenBank/DDBJ databases">
        <title>LHISI_Scaffold_Assembly.</title>
        <authorList>
            <person name="Stuart O.P."/>
            <person name="Cleave R."/>
            <person name="Magrath M.J.L."/>
            <person name="Mikheyev A.S."/>
        </authorList>
    </citation>
    <scope>NUCLEOTIDE SEQUENCE [LARGE SCALE GENOMIC DNA]</scope>
    <source>
        <strain evidence="2">Daus_M_001</strain>
        <tissue evidence="2">Leg muscle</tissue>
    </source>
</reference>
<gene>
    <name evidence="2" type="ORF">PR048_026900</name>
</gene>
<accession>A0ABQ9GMK5</accession>